<dbReference type="AGR" id="WB:WBGene00005424"/>
<dbReference type="PANTHER" id="PTHR22941:SF131">
    <property type="entry name" value="SERPENTINE RECEPTOR, CLASS H"/>
    <property type="match status" value="1"/>
</dbReference>
<evidence type="ECO:0000313" key="3">
    <source>
        <dbReference type="Proteomes" id="UP000001940"/>
    </source>
</evidence>
<dbReference type="WormBase" id="T20B3.4">
    <property type="protein sequence ID" value="CE20089"/>
    <property type="gene ID" value="WBGene00005424"/>
    <property type="gene designation" value="srh-214"/>
</dbReference>
<dbReference type="InterPro" id="IPR019422">
    <property type="entry name" value="7TM_GPCR_serpentine_rcpt_Srh"/>
</dbReference>
<dbReference type="PhylomeDB" id="Q9XUN4"/>
<dbReference type="PaxDb" id="6239-T20B3.4"/>
<evidence type="ECO:0000313" key="2">
    <source>
        <dbReference type="EMBL" id="CAB04742.1"/>
    </source>
</evidence>
<feature type="transmembrane region" description="Helical" evidence="1">
    <location>
        <begin position="58"/>
        <end position="79"/>
    </location>
</feature>
<feature type="transmembrane region" description="Helical" evidence="1">
    <location>
        <begin position="99"/>
        <end position="119"/>
    </location>
</feature>
<feature type="transmembrane region" description="Helical" evidence="1">
    <location>
        <begin position="20"/>
        <end position="46"/>
    </location>
</feature>
<keyword evidence="3" id="KW-1185">Reference proteome</keyword>
<dbReference type="STRING" id="6239.T20B3.4.1"/>
<dbReference type="HOGENOM" id="CLU_042960_1_1_1"/>
<protein>
    <submittedName>
        <fullName evidence="2">Serpentine Receptor, class H</fullName>
    </submittedName>
</protein>
<proteinExistence type="predicted"/>
<dbReference type="AlphaFoldDB" id="Q9XUN4"/>
<gene>
    <name evidence="2 4" type="primary">srh-214</name>
    <name evidence="2" type="ORF">CELE_T20B3.4</name>
    <name evidence="4" type="ORF">T20B3.4</name>
</gene>
<keyword evidence="1" id="KW-0472">Membrane</keyword>
<organism evidence="2 3">
    <name type="scientific">Caenorhabditis elegans</name>
    <dbReference type="NCBI Taxonomy" id="6239"/>
    <lineage>
        <taxon>Eukaryota</taxon>
        <taxon>Metazoa</taxon>
        <taxon>Ecdysozoa</taxon>
        <taxon>Nematoda</taxon>
        <taxon>Chromadorea</taxon>
        <taxon>Rhabditida</taxon>
        <taxon>Rhabditina</taxon>
        <taxon>Rhabditomorpha</taxon>
        <taxon>Rhabditoidea</taxon>
        <taxon>Rhabditidae</taxon>
        <taxon>Peloderinae</taxon>
        <taxon>Caenorhabditis</taxon>
    </lineage>
</organism>
<keyword evidence="1" id="KW-1133">Transmembrane helix</keyword>
<evidence type="ECO:0000256" key="1">
    <source>
        <dbReference type="SAM" id="Phobius"/>
    </source>
</evidence>
<name>Q9XUN4_CAEEL</name>
<evidence type="ECO:0000313" key="4">
    <source>
        <dbReference type="WormBase" id="T20B3.4"/>
    </source>
</evidence>
<dbReference type="FunCoup" id="Q9XUN4">
    <property type="interactions" value="46"/>
</dbReference>
<dbReference type="PANTHER" id="PTHR22941">
    <property type="entry name" value="SERPENTINE RECEPTOR"/>
    <property type="match status" value="1"/>
</dbReference>
<accession>Q9XUN4</accession>
<feature type="transmembrane region" description="Helical" evidence="1">
    <location>
        <begin position="275"/>
        <end position="298"/>
    </location>
</feature>
<dbReference type="KEGG" id="cel:CELE_T20B3.4"/>
<dbReference type="UCSC" id="T20B3.4">
    <property type="organism name" value="c. elegans"/>
</dbReference>
<dbReference type="GeneID" id="188621"/>
<dbReference type="RefSeq" id="NP_507247.1">
    <property type="nucleotide sequence ID" value="NM_074846.1"/>
</dbReference>
<feature type="transmembrane region" description="Helical" evidence="1">
    <location>
        <begin position="193"/>
        <end position="220"/>
    </location>
</feature>
<dbReference type="PIR" id="T25022">
    <property type="entry name" value="T25022"/>
</dbReference>
<sequence>MVYDYCSITDYLYTPDFFETVLHVISYISIPVHCYGGFCVFAKTPISMQSVKWSMMNLHLFSCLFDLGVSLFTIPYILFPVLAGYPLGLMQKFGVPIEIQVYVVLFVGAFMLVSITIVFENRLFVLVLSDKTLQRFRTPIYILHYILPIIFLPALVNIPDQKAGYRNLMDHFECVPPYVDIKKVFYLAITKRYFLGGCASFIVAMFVEVWFFAFITNRMLKKQMTKTMSQKTVDLHRKFQRAFILQLLIPFIIVFLPICYVGFSCFAESAFHNQALNNITIIIISSHGFFSTIAMIALHTPYREYTQQLFPFCKRLDFSSSNQTAPQSVMVTNM</sequence>
<dbReference type="eggNOG" id="ENOG502TFFW">
    <property type="taxonomic scope" value="Eukaryota"/>
</dbReference>
<reference evidence="2 3" key="1">
    <citation type="journal article" date="1998" name="Science">
        <title>Genome sequence of the nematode C. elegans: a platform for investigating biology.</title>
        <authorList>
            <consortium name="The C. elegans sequencing consortium"/>
            <person name="Sulson J.E."/>
            <person name="Waterston R."/>
        </authorList>
    </citation>
    <scope>NUCLEOTIDE SEQUENCE [LARGE SCALE GENOMIC DNA]</scope>
    <source>
        <strain evidence="2 3">Bristol N2</strain>
    </source>
</reference>
<dbReference type="Proteomes" id="UP000001940">
    <property type="component" value="Chromosome V"/>
</dbReference>
<keyword evidence="2" id="KW-0675">Receptor</keyword>
<dbReference type="Pfam" id="PF10318">
    <property type="entry name" value="7TM_GPCR_Srh"/>
    <property type="match status" value="1"/>
</dbReference>
<dbReference type="CTD" id="188621"/>
<dbReference type="InParanoid" id="Q9XUN4"/>
<keyword evidence="1" id="KW-0812">Transmembrane</keyword>
<dbReference type="SUPFAM" id="SSF81321">
    <property type="entry name" value="Family A G protein-coupled receptor-like"/>
    <property type="match status" value="1"/>
</dbReference>
<feature type="transmembrane region" description="Helical" evidence="1">
    <location>
        <begin position="241"/>
        <end position="263"/>
    </location>
</feature>
<dbReference type="EMBL" id="BX284605">
    <property type="protein sequence ID" value="CAB04742.1"/>
    <property type="molecule type" value="Genomic_DNA"/>
</dbReference>
<feature type="transmembrane region" description="Helical" evidence="1">
    <location>
        <begin position="140"/>
        <end position="158"/>
    </location>
</feature>
<dbReference type="InterPro" id="IPR053220">
    <property type="entry name" value="Nematode_rcpt-like_serp_H"/>
</dbReference>